<reference evidence="2" key="1">
    <citation type="submission" date="2018-08" db="EMBL/GenBank/DDBJ databases">
        <authorList>
            <person name="Zhang J."/>
            <person name="Du Z.-J."/>
        </authorList>
    </citation>
    <scope>NUCLEOTIDE SEQUENCE [LARGE SCALE GENOMIC DNA]</scope>
    <source>
        <strain evidence="2">KCTC 52655</strain>
    </source>
</reference>
<evidence type="ECO:0000313" key="1">
    <source>
        <dbReference type="EMBL" id="RDV25602.1"/>
    </source>
</evidence>
<protein>
    <submittedName>
        <fullName evidence="1">Gluconate 2-dehydrogenase subunit 3 family protein</fullName>
    </submittedName>
</protein>
<dbReference type="AlphaFoldDB" id="A0A3D8M754"/>
<proteinExistence type="predicted"/>
<comment type="caution">
    <text evidence="1">The sequence shown here is derived from an EMBL/GenBank/DDBJ whole genome shotgun (WGS) entry which is preliminary data.</text>
</comment>
<evidence type="ECO:0000313" key="2">
    <source>
        <dbReference type="Proteomes" id="UP000256561"/>
    </source>
</evidence>
<sequence>MERRELLKLIAAATGTAFVGGAAFAYEQRAAVNLHDTGFSELDVAFLNEVGDVILPKTDTPGAKEANVGAMMVVFAADCYTASERQAFRDGLTQLNSYSKEKLNKDFLLLTAEQKLQLLTGLDTEARRYNAEHGVYRNETARPDSQNRASPVPVPHYFTLFKQLTLYSFFTSQIGATKVLRYSAIPGRYDGDMPYQKGDRAWAT</sequence>
<dbReference type="InterPro" id="IPR027056">
    <property type="entry name" value="Gluconate_2DH_su3"/>
</dbReference>
<dbReference type="RefSeq" id="WP_115593257.1">
    <property type="nucleotide sequence ID" value="NZ_QRHA01000006.1"/>
</dbReference>
<dbReference type="EMBL" id="QRHA01000006">
    <property type="protein sequence ID" value="RDV25602.1"/>
    <property type="molecule type" value="Genomic_DNA"/>
</dbReference>
<gene>
    <name evidence="1" type="ORF">DXV75_09950</name>
</gene>
<name>A0A3D8M754_9ALTE</name>
<dbReference type="Pfam" id="PF13618">
    <property type="entry name" value="Gluconate_2-dh3"/>
    <property type="match status" value="1"/>
</dbReference>
<dbReference type="OrthoDB" id="6385145at2"/>
<dbReference type="Proteomes" id="UP000256561">
    <property type="component" value="Unassembled WGS sequence"/>
</dbReference>
<keyword evidence="2" id="KW-1185">Reference proteome</keyword>
<accession>A0A3D8M754</accession>
<organism evidence="1 2">
    <name type="scientific">Alteromonas aestuariivivens</name>
    <dbReference type="NCBI Taxonomy" id="1938339"/>
    <lineage>
        <taxon>Bacteria</taxon>
        <taxon>Pseudomonadati</taxon>
        <taxon>Pseudomonadota</taxon>
        <taxon>Gammaproteobacteria</taxon>
        <taxon>Alteromonadales</taxon>
        <taxon>Alteromonadaceae</taxon>
        <taxon>Alteromonas/Salinimonas group</taxon>
        <taxon>Alteromonas</taxon>
    </lineage>
</organism>